<protein>
    <submittedName>
        <fullName evidence="1">Uncharacterized protein</fullName>
    </submittedName>
</protein>
<keyword evidence="2" id="KW-1185">Reference proteome</keyword>
<organism evidence="1 2">
    <name type="scientific">Pleurodeles waltl</name>
    <name type="common">Iberian ribbed newt</name>
    <dbReference type="NCBI Taxonomy" id="8319"/>
    <lineage>
        <taxon>Eukaryota</taxon>
        <taxon>Metazoa</taxon>
        <taxon>Chordata</taxon>
        <taxon>Craniata</taxon>
        <taxon>Vertebrata</taxon>
        <taxon>Euteleostomi</taxon>
        <taxon>Amphibia</taxon>
        <taxon>Batrachia</taxon>
        <taxon>Caudata</taxon>
        <taxon>Salamandroidea</taxon>
        <taxon>Salamandridae</taxon>
        <taxon>Pleurodelinae</taxon>
        <taxon>Pleurodeles</taxon>
    </lineage>
</organism>
<accession>A0AAV7WI84</accession>
<reference evidence="1" key="1">
    <citation type="journal article" date="2022" name="bioRxiv">
        <title>Sequencing and chromosome-scale assembly of the giantPleurodeles waltlgenome.</title>
        <authorList>
            <person name="Brown T."/>
            <person name="Elewa A."/>
            <person name="Iarovenko S."/>
            <person name="Subramanian E."/>
            <person name="Araus A.J."/>
            <person name="Petzold A."/>
            <person name="Susuki M."/>
            <person name="Suzuki K.-i.T."/>
            <person name="Hayashi T."/>
            <person name="Toyoda A."/>
            <person name="Oliveira C."/>
            <person name="Osipova E."/>
            <person name="Leigh N.D."/>
            <person name="Simon A."/>
            <person name="Yun M.H."/>
        </authorList>
    </citation>
    <scope>NUCLEOTIDE SEQUENCE</scope>
    <source>
        <strain evidence="1">20211129_DDA</strain>
        <tissue evidence="1">Liver</tissue>
    </source>
</reference>
<evidence type="ECO:0000313" key="1">
    <source>
        <dbReference type="EMBL" id="KAJ1213772.1"/>
    </source>
</evidence>
<dbReference type="Proteomes" id="UP001066276">
    <property type="component" value="Chromosome 1_1"/>
</dbReference>
<dbReference type="EMBL" id="JANPWB010000001">
    <property type="protein sequence ID" value="KAJ1213772.1"/>
    <property type="molecule type" value="Genomic_DNA"/>
</dbReference>
<sequence>MQATSCATGCNGRSSAAGRCLAAGQDGRHQVRLRWASGQNSIFLFILWTSAAGAGLAVPTRGPRRQVEHCGAAESGAVVGLREAGPGAALCPSRAFAARGGEGLRPLPATVHGRERECVREPVGRPVGPRLSQIWCLGRRVPFGASVAPRWRRRSFLGLGPFGYTGSLLGRTAPGLR</sequence>
<dbReference type="AlphaFoldDB" id="A0AAV7WI84"/>
<comment type="caution">
    <text evidence="1">The sequence shown here is derived from an EMBL/GenBank/DDBJ whole genome shotgun (WGS) entry which is preliminary data.</text>
</comment>
<name>A0AAV7WI84_PLEWA</name>
<gene>
    <name evidence="1" type="ORF">NDU88_001403</name>
</gene>
<proteinExistence type="predicted"/>
<evidence type="ECO:0000313" key="2">
    <source>
        <dbReference type="Proteomes" id="UP001066276"/>
    </source>
</evidence>